<dbReference type="EMBL" id="CP002933">
    <property type="protein sequence ID" value="AEL69672.1"/>
    <property type="molecule type" value="Genomic_DNA"/>
</dbReference>
<dbReference type="Proteomes" id="UP000005216">
    <property type="component" value="Chromosome"/>
</dbReference>
<protein>
    <submittedName>
        <fullName evidence="1">Uncharacterized domain protein</fullName>
    </submittedName>
</protein>
<reference evidence="1 2" key="1">
    <citation type="journal article" date="2011" name="J. Bacteriol.">
        <title>Whole-genome sequences of two Borrelia afzelii and two Borrelia garinii Lyme disease agent isolates.</title>
        <authorList>
            <person name="Casjens S.R."/>
            <person name="Mongodin E.F."/>
            <person name="Qiu W.-G."/>
            <person name="Dunn J.J."/>
            <person name="Luft B.J."/>
            <person name="Fraser-Liggett C.M."/>
            <person name="Schutzer S.E."/>
        </authorList>
    </citation>
    <scope>NUCLEOTIDE SEQUENCE [LARGE SCALE GENOMIC DNA]</scope>
    <source>
        <strain evidence="1 2">PKo</strain>
    </source>
</reference>
<proteinExistence type="predicted"/>
<evidence type="ECO:0000313" key="1">
    <source>
        <dbReference type="EMBL" id="AEL69672.1"/>
    </source>
</evidence>
<dbReference type="KEGG" id="bafz:BafPKo_0460"/>
<sequence length="62" mass="6917">MIPAVICPITFGIPIFATRLPSEIDEITMIARLITKDDIVVSMSSFVEYENRILGKCSNIVM</sequence>
<organism evidence="1 2">
    <name type="scientific">Borreliella afzelii (strain PKo)</name>
    <name type="common">Borrelia afzelii</name>
    <dbReference type="NCBI Taxonomy" id="390236"/>
    <lineage>
        <taxon>Bacteria</taxon>
        <taxon>Pseudomonadati</taxon>
        <taxon>Spirochaetota</taxon>
        <taxon>Spirochaetia</taxon>
        <taxon>Spirochaetales</taxon>
        <taxon>Borreliaceae</taxon>
        <taxon>Borreliella</taxon>
    </lineage>
</organism>
<evidence type="ECO:0000313" key="2">
    <source>
        <dbReference type="Proteomes" id="UP000005216"/>
    </source>
</evidence>
<accession>G0IS91</accession>
<dbReference type="HOGENOM" id="CLU_2895064_0_0_12"/>
<gene>
    <name evidence="1" type="ordered locus">BafPKo_0460</name>
</gene>
<dbReference type="AlphaFoldDB" id="G0IS91"/>
<keyword evidence="2" id="KW-1185">Reference proteome</keyword>
<dbReference type="PATRIC" id="fig|390236.22.peg.444"/>
<name>G0IS91_BORAP</name>